<evidence type="ECO:0008006" key="5">
    <source>
        <dbReference type="Google" id="ProtNLM"/>
    </source>
</evidence>
<feature type="region of interest" description="Disordered" evidence="2">
    <location>
        <begin position="31"/>
        <end position="69"/>
    </location>
</feature>
<dbReference type="AlphaFoldDB" id="A0AA48KXC1"/>
<evidence type="ECO:0000256" key="2">
    <source>
        <dbReference type="SAM" id="MobiDB-lite"/>
    </source>
</evidence>
<feature type="chain" id="PRO_5041314053" description="Chromosome partition protein Smc" evidence="3">
    <location>
        <begin position="22"/>
        <end position="662"/>
    </location>
</feature>
<keyword evidence="1" id="KW-0175">Coiled coil</keyword>
<feature type="coiled-coil region" evidence="1">
    <location>
        <begin position="366"/>
        <end position="407"/>
    </location>
</feature>
<accession>A0AA48KXC1</accession>
<feature type="compositionally biased region" description="Basic and acidic residues" evidence="2">
    <location>
        <begin position="48"/>
        <end position="69"/>
    </location>
</feature>
<feature type="compositionally biased region" description="Basic and acidic residues" evidence="2">
    <location>
        <begin position="205"/>
        <end position="224"/>
    </location>
</feature>
<keyword evidence="3" id="KW-0732">Signal</keyword>
<sequence>MIVKKYLATFLSLFYMNVAFAKVTALGENQPEKTTLEDGNTFEEEEKLEEKEELEKPKDDKSKKLNPESKESAKDLLYGFLSGTAIGSVVTAVGSYAFNKSRATGVYEKGVSEKLEELVKKCKSAIGEDGKNCENYEDDLSRLEKIVDSLVSKMAEASEESKELEASKMQLERELNSCKSKIQELSSKLSDQQSAAGSLQSLKGKITESEKENDKLMKENNSLEEKRDELKKRIQEKSEELNTSKEWLLQLEQTFNKSKSQEEIKQAIFKEVEKLREKKTELERKRDESIRNLQEEKIKLEEERNELIKNFKKEICSPGKSSINSANDLLQELSSIKSNMIKMINSLGHNYEFDNTPLEKLLSDLNLKKGEKLNDLKKQLFDLEQELRASEAEIEKLNNELKNRGTSGAVPALEENKGLVGEKIKLIKSMRRSKSLERLLVKENRLVGEKIKLIKSMRRSESLERLEDRLVKENNKLIETIGKFRKAINLDDVSVDNVPVNELSKKLSDDFLEKWSKTKKDTNDLLATIGCFKDNKLSGRLVTAISVIENDFKYFDEKNFSYIYNTALSHPIGEQRYQNLGANSVVYFLSTVKTVFKALLGKIEQARAKYSVLTREFVNRKQWLEATIRSHKNTIIAMNINFERRMGVAKLYYTQPEGESPE</sequence>
<organism evidence="4">
    <name type="scientific">Candidatus Improbicoccus pseudotrichonymphae</name>
    <dbReference type="NCBI Taxonomy" id="3033792"/>
    <lineage>
        <taxon>Bacteria</taxon>
        <taxon>Bacillati</taxon>
        <taxon>Bacillota</taxon>
        <taxon>Clostridia</taxon>
        <taxon>Candidatus Improbicoccus</taxon>
    </lineage>
</organism>
<feature type="region of interest" description="Disordered" evidence="2">
    <location>
        <begin position="189"/>
        <end position="224"/>
    </location>
</feature>
<reference evidence="4" key="1">
    <citation type="journal article" date="2023" name="ISME J.">
        <title>Emergence of putative energy parasites within Clostridia revealed by genome analysis of a novel endosymbiotic clade.</title>
        <authorList>
            <person name="Takahashi K."/>
            <person name="Kuwahara H."/>
            <person name="Horikawa Y."/>
            <person name="Izawa K."/>
            <person name="Kato D."/>
            <person name="Inagaki T."/>
            <person name="Yuki M."/>
            <person name="Ohkuma M."/>
            <person name="Hongoh Y."/>
        </authorList>
    </citation>
    <scope>NUCLEOTIDE SEQUENCE</scope>
    <source>
        <strain evidence="4">CfP3-15</strain>
    </source>
</reference>
<feature type="signal peptide" evidence="3">
    <location>
        <begin position="1"/>
        <end position="21"/>
    </location>
</feature>
<dbReference type="EMBL" id="AP027924">
    <property type="protein sequence ID" value="BED92248.1"/>
    <property type="molecule type" value="Genomic_DNA"/>
</dbReference>
<name>A0AA48KXC1_9FIRM</name>
<feature type="coiled-coil region" evidence="1">
    <location>
        <begin position="265"/>
        <end position="310"/>
    </location>
</feature>
<evidence type="ECO:0000313" key="4">
    <source>
        <dbReference type="EMBL" id="BED92248.1"/>
    </source>
</evidence>
<evidence type="ECO:0000256" key="1">
    <source>
        <dbReference type="SAM" id="Coils"/>
    </source>
</evidence>
<dbReference type="Proteomes" id="UP001337580">
    <property type="component" value="Chromosome"/>
</dbReference>
<evidence type="ECO:0000256" key="3">
    <source>
        <dbReference type="SAM" id="SignalP"/>
    </source>
</evidence>
<dbReference type="Gene3D" id="1.10.287.1490">
    <property type="match status" value="1"/>
</dbReference>
<protein>
    <recommendedName>
        <fullName evidence="5">Chromosome partition protein Smc</fullName>
    </recommendedName>
</protein>
<dbReference type="KEGG" id="ips:CfP315_0857"/>
<gene>
    <name evidence="4" type="ORF">CfP315_0857</name>
</gene>
<feature type="compositionally biased region" description="Polar residues" evidence="2">
    <location>
        <begin position="189"/>
        <end position="201"/>
    </location>
</feature>
<proteinExistence type="predicted"/>